<dbReference type="EMBL" id="CZBV01000003">
    <property type="protein sequence ID" value="CUQ82695.1"/>
    <property type="molecule type" value="Genomic_DNA"/>
</dbReference>
<evidence type="ECO:0000313" key="3">
    <source>
        <dbReference type="EMBL" id="CUQ82695.1"/>
    </source>
</evidence>
<protein>
    <submittedName>
        <fullName evidence="3">Uncharacterized protein</fullName>
    </submittedName>
</protein>
<evidence type="ECO:0000313" key="4">
    <source>
        <dbReference type="Proteomes" id="UP000095780"/>
    </source>
</evidence>
<keyword evidence="1" id="KW-0175">Coiled coil</keyword>
<organism evidence="3 4">
    <name type="scientific">Lachnospira eligens</name>
    <dbReference type="NCBI Taxonomy" id="39485"/>
    <lineage>
        <taxon>Bacteria</taxon>
        <taxon>Bacillati</taxon>
        <taxon>Bacillota</taxon>
        <taxon>Clostridia</taxon>
        <taxon>Lachnospirales</taxon>
        <taxon>Lachnospiraceae</taxon>
        <taxon>Lachnospira</taxon>
    </lineage>
</organism>
<dbReference type="AlphaFoldDB" id="A0A174Z5L0"/>
<feature type="coiled-coil region" evidence="1">
    <location>
        <begin position="90"/>
        <end position="121"/>
    </location>
</feature>
<feature type="region of interest" description="Disordered" evidence="2">
    <location>
        <begin position="306"/>
        <end position="325"/>
    </location>
</feature>
<dbReference type="Proteomes" id="UP000095780">
    <property type="component" value="Unassembled WGS sequence"/>
</dbReference>
<reference evidence="3 4" key="1">
    <citation type="submission" date="2015-09" db="EMBL/GenBank/DDBJ databases">
        <authorList>
            <consortium name="Pathogen Informatics"/>
        </authorList>
    </citation>
    <scope>NUCLEOTIDE SEQUENCE [LARGE SCALE GENOMIC DNA]</scope>
    <source>
        <strain evidence="3 4">2789STDY5834878</strain>
    </source>
</reference>
<proteinExistence type="predicted"/>
<gene>
    <name evidence="3" type="ORF">ERS852492_01014</name>
</gene>
<sequence length="367" mass="42409">MSTKKIFYKKDMKDIILFLKEEGEATLNDNYKNCCLTLIAHGSTFELKIKDSLNCEYSETFPKTDNYEDLHKYVSERFSEWEKEYIQGEAKTLEEVMKDKAENAKAEKEQEEIKNFDLLNEYIKTGNEAYYCDCLTYYNDKKNLSSALNKLIHNEIEQYSCSQFRTAFYLKTVYDMKLYEELGFKNIYDYASDEFGIARGTVSNWLMVASNFGVLNSDTGFYSLDERLKDFSITQLVLVRQLTIEQIEELGIVPGMTTRQLKALIKEKLNINAIATSVKPDTDTSSLPDNPDDEEELYKEADALDGSMNEPEESEGSEEEQPTEKVKLRLMFTGGSELSDTQIVFLNKFLTSQPKNKKLKLVFIEEN</sequence>
<feature type="compositionally biased region" description="Acidic residues" evidence="2">
    <location>
        <begin position="310"/>
        <end position="321"/>
    </location>
</feature>
<name>A0A174Z5L0_9FIRM</name>
<accession>A0A174Z5L0</accession>
<evidence type="ECO:0000256" key="1">
    <source>
        <dbReference type="SAM" id="Coils"/>
    </source>
</evidence>
<evidence type="ECO:0000256" key="2">
    <source>
        <dbReference type="SAM" id="MobiDB-lite"/>
    </source>
</evidence>